<evidence type="ECO:0000313" key="18">
    <source>
        <dbReference type="Proteomes" id="UP001252088"/>
    </source>
</evidence>
<dbReference type="GO" id="GO:0019031">
    <property type="term" value="C:viral envelope"/>
    <property type="evidence" value="ECO:0007669"/>
    <property type="project" value="UniProtKB-KW"/>
</dbReference>
<comment type="similarity">
    <text evidence="15">Belongs to the paramyxoviruses hemagglutinin-neuraminidase family.</text>
</comment>
<keyword evidence="13" id="KW-0325">Glycoprotein</keyword>
<accession>A0AAE9HTW6</accession>
<proteinExistence type="inferred from homology"/>
<keyword evidence="9 15" id="KW-0261">Viral envelope protein</keyword>
<dbReference type="GO" id="GO:0046789">
    <property type="term" value="F:host cell surface receptor binding"/>
    <property type="evidence" value="ECO:0007669"/>
    <property type="project" value="InterPro"/>
</dbReference>
<keyword evidence="6" id="KW-1161">Viral attachment to host cell</keyword>
<dbReference type="InterPro" id="IPR036278">
    <property type="entry name" value="Sialidase_sf"/>
</dbReference>
<evidence type="ECO:0000256" key="5">
    <source>
        <dbReference type="ARBA" id="ARBA00022692"/>
    </source>
</evidence>
<keyword evidence="3 15" id="KW-0348">Hemagglutinin</keyword>
<evidence type="ECO:0000256" key="7">
    <source>
        <dbReference type="ARBA" id="ARBA00022844"/>
    </source>
</evidence>
<dbReference type="Gene3D" id="2.120.10.10">
    <property type="match status" value="1"/>
</dbReference>
<reference evidence="17 18" key="1">
    <citation type="journal article" date="2022" name="bioRxiv">
        <title>The characterization of multiple novel paramyxovirus species highlights the diverse nature of the subfamily Orthoparamyxovirinae.</title>
        <authorList>
            <person name="Vanmechelen B."/>
            <person name="Meurs S."/>
            <person name="Horemans M."/>
            <person name="Loosen A."/>
            <person name="Maes T.J."/>
            <person name="Laenen L."/>
            <person name="Vergote V."/>
            <person name="Koundouno F.R."/>
            <person name="Magassouba N."/>
            <person name="Konde M.K."/>
            <person name="Conde I.S."/>
            <person name="Carroll M.W."/>
            <person name="Maes P."/>
        </authorList>
    </citation>
    <scope>NUCLEOTIDE SEQUENCE [LARGE SCALE GENOMIC DNA]</scope>
    <source>
        <strain evidence="17 18">BE/Ninove/Mag/2/2019</strain>
    </source>
</reference>
<evidence type="ECO:0000256" key="12">
    <source>
        <dbReference type="ARBA" id="ARBA00023136"/>
    </source>
</evidence>
<dbReference type="InterPro" id="IPR000665">
    <property type="entry name" value="Hemagglutn/HN"/>
</dbReference>
<evidence type="ECO:0000256" key="3">
    <source>
        <dbReference type="ARBA" id="ARBA00022546"/>
    </source>
</evidence>
<evidence type="ECO:0000256" key="4">
    <source>
        <dbReference type="ARBA" id="ARBA00022581"/>
    </source>
</evidence>
<dbReference type="GO" id="GO:0033644">
    <property type="term" value="C:host cell membrane"/>
    <property type="evidence" value="ECO:0007669"/>
    <property type="project" value="UniProtKB-SubCell"/>
</dbReference>
<evidence type="ECO:0000256" key="8">
    <source>
        <dbReference type="ARBA" id="ARBA00022870"/>
    </source>
</evidence>
<name>A0AAE9HTW6_9MONO</name>
<dbReference type="Pfam" id="PF00423">
    <property type="entry name" value="HN"/>
    <property type="match status" value="1"/>
</dbReference>
<keyword evidence="11 16" id="KW-1133">Transmembrane helix</keyword>
<evidence type="ECO:0000256" key="1">
    <source>
        <dbReference type="ARBA" id="ARBA00004208"/>
    </source>
</evidence>
<evidence type="ECO:0000313" key="17">
    <source>
        <dbReference type="EMBL" id="UQM99575.1"/>
    </source>
</evidence>
<evidence type="ECO:0000256" key="2">
    <source>
        <dbReference type="ARBA" id="ARBA00004597"/>
    </source>
</evidence>
<dbReference type="Proteomes" id="UP001252088">
    <property type="component" value="Segment"/>
</dbReference>
<dbReference type="GO" id="GO:0046718">
    <property type="term" value="P:symbiont entry into host cell"/>
    <property type="evidence" value="ECO:0007669"/>
    <property type="project" value="UniProtKB-KW"/>
</dbReference>
<organism evidence="17 18">
    <name type="scientific">denestis virus</name>
    <dbReference type="NCBI Taxonomy" id="2940992"/>
    <lineage>
        <taxon>Viruses</taxon>
        <taxon>Riboviria</taxon>
        <taxon>Orthornavirae</taxon>
        <taxon>Negarnaviricota</taxon>
        <taxon>Haploviricotina</taxon>
        <taxon>Monjiviricetes</taxon>
        <taxon>Mononegavirales</taxon>
        <taxon>Paramyxoviridae</taxon>
        <taxon>Orthoparamyxovirinae</taxon>
        <taxon>Narmovirus</taxon>
        <taxon>Narmovirus ninovense</taxon>
    </lineage>
</organism>
<evidence type="ECO:0000256" key="13">
    <source>
        <dbReference type="ARBA" id="ARBA00023180"/>
    </source>
</evidence>
<dbReference type="GO" id="GO:0055036">
    <property type="term" value="C:virion membrane"/>
    <property type="evidence" value="ECO:0007669"/>
    <property type="project" value="UniProtKB-SubCell"/>
</dbReference>
<keyword evidence="12 16" id="KW-0472">Membrane</keyword>
<evidence type="ECO:0000256" key="6">
    <source>
        <dbReference type="ARBA" id="ARBA00022804"/>
    </source>
</evidence>
<keyword evidence="4" id="KW-0945">Host-virus interaction</keyword>
<gene>
    <name evidence="17" type="primary">G</name>
</gene>
<evidence type="ECO:0000256" key="10">
    <source>
        <dbReference type="ARBA" id="ARBA00022968"/>
    </source>
</evidence>
<evidence type="ECO:0000256" key="14">
    <source>
        <dbReference type="ARBA" id="ARBA00023296"/>
    </source>
</evidence>
<feature type="transmembrane region" description="Helical" evidence="16">
    <location>
        <begin position="40"/>
        <end position="65"/>
    </location>
</feature>
<evidence type="ECO:0000256" key="15">
    <source>
        <dbReference type="RuleBase" id="RU004216"/>
    </source>
</evidence>
<keyword evidence="14" id="KW-1160">Virus entry into host cell</keyword>
<comment type="subcellular location">
    <subcellularLocation>
        <location evidence="2">Host membrane</location>
        <topology evidence="2">Single-pass type II membrane protein</topology>
    </subcellularLocation>
    <subcellularLocation>
        <location evidence="1">Virion membrane</location>
        <topology evidence="1">Single-pass type II membrane protein</topology>
    </subcellularLocation>
</comment>
<dbReference type="SUPFAM" id="SSF50939">
    <property type="entry name" value="Sialidases"/>
    <property type="match status" value="1"/>
</dbReference>
<evidence type="ECO:0000256" key="11">
    <source>
        <dbReference type="ARBA" id="ARBA00022989"/>
    </source>
</evidence>
<dbReference type="GO" id="GO:0019062">
    <property type="term" value="P:virion attachment to host cell"/>
    <property type="evidence" value="ECO:0007669"/>
    <property type="project" value="UniProtKB-KW"/>
</dbReference>
<keyword evidence="7" id="KW-0946">Virion</keyword>
<protein>
    <submittedName>
        <fullName evidence="17">Cell attachment protein</fullName>
    </submittedName>
</protein>
<keyword evidence="5 16" id="KW-0812">Transmembrane</keyword>
<evidence type="ECO:0000256" key="16">
    <source>
        <dbReference type="SAM" id="Phobius"/>
    </source>
</evidence>
<sequence length="625" mass="69830">MNPSEYYTGTPRNNANNPGRAKIRTIPFINNQNVVKKYNCFLDIVALIGVVLGVVSISLSTASIIHHSRNSTVSTRWDSYIPSMAEDIKQLVRYYNEYMDPRLRNIVDAVTFQIPKALSSITSSKGFAEIEAQQATLNTILSHINTVLHDSLNTISQLTSVVLDQFEETKLIVREINNEILNPNKSLFALKHPFLQYPRIHTVPTCYLPALTCTRNIPSVAPKRIPAFVSNVGGMMENSCVKEVVISSANGIIATTYLFFRTTCTDYQSSIRFFEIGLIKRATDLDPYPSIIHTWDRAAPFVIHPCSLAVAYDQAYALCSESVTGIDNDLITGNTIRLVLFTFTLLGGFERKIIHYDNFQTPRSFTHMIPLVGQSLIKGDTLYSFGYLTTDDAPTTSPKCPFSSCTNLQQSTCTQFSKTIVDSNTHKEMLVIAINLTTNVIPNHFYYKIQRSSYYILAHGNLYDNNNTGSFLFQLYNNGWYHKPLVGKLILGTPCILEYSTKDYDSLSGTASCIPGYGCPSSCEITAYGSYFPLDNLFTDAVAIVPRSSGMYPSISYGSANTRIDFRAILNHQVALRETSLFCYLPTISNRGSPYCIGLLTVEVPGQAPPQLYSISWEQDHQCRK</sequence>
<evidence type="ECO:0000256" key="9">
    <source>
        <dbReference type="ARBA" id="ARBA00022879"/>
    </source>
</evidence>
<keyword evidence="18" id="KW-1185">Reference proteome</keyword>
<dbReference type="EMBL" id="OK623359">
    <property type="protein sequence ID" value="UQM99575.1"/>
    <property type="molecule type" value="Viral_cRNA"/>
</dbReference>
<keyword evidence="10" id="KW-0735">Signal-anchor</keyword>
<keyword evidence="8" id="KW-1043">Host membrane</keyword>